<protein>
    <submittedName>
        <fullName evidence="7">Sulfate transporter 1.3-like protein</fullName>
    </submittedName>
</protein>
<sequence length="186" mass="21378">MDTNSGYHTLLTLWESEWNFGKSLLPRNIASKELHGWTLGSIAWEAKERLDKKFSDQRESVIKRTLLQEEIDPTKYKEMLGFLIDFLSLAAIVGYMGGAAITIVLQQLKGFLERKKFTKKSTIYWLPMKSVHNSADHGWNWLSGKKPRKLFRVTAIAPPMSVIISTFFVYISHADKHHVQIVSLLK</sequence>
<feature type="transmembrane region" description="Helical" evidence="5">
    <location>
        <begin position="82"/>
        <end position="105"/>
    </location>
</feature>
<keyword evidence="3 5" id="KW-1133">Transmembrane helix</keyword>
<dbReference type="GO" id="GO:0016020">
    <property type="term" value="C:membrane"/>
    <property type="evidence" value="ECO:0007669"/>
    <property type="project" value="UniProtKB-SubCell"/>
</dbReference>
<feature type="transmembrane region" description="Helical" evidence="5">
    <location>
        <begin position="150"/>
        <end position="171"/>
    </location>
</feature>
<keyword evidence="8" id="KW-1185">Reference proteome</keyword>
<accession>A0A833QI43</accession>
<dbReference type="Pfam" id="PF00916">
    <property type="entry name" value="Sulfate_transp"/>
    <property type="match status" value="1"/>
</dbReference>
<comment type="subcellular location">
    <subcellularLocation>
        <location evidence="1">Membrane</location>
        <topology evidence="1">Multi-pass membrane protein</topology>
    </subcellularLocation>
</comment>
<evidence type="ECO:0000256" key="3">
    <source>
        <dbReference type="ARBA" id="ARBA00022989"/>
    </source>
</evidence>
<evidence type="ECO:0000256" key="5">
    <source>
        <dbReference type="SAM" id="Phobius"/>
    </source>
</evidence>
<keyword evidence="2 5" id="KW-0812">Transmembrane</keyword>
<dbReference type="InterPro" id="IPR011547">
    <property type="entry name" value="SLC26A/SulP_dom"/>
</dbReference>
<reference evidence="7" key="1">
    <citation type="submission" date="2020-01" db="EMBL/GenBank/DDBJ databases">
        <title>Genome sequence of Kobresia littledalei, the first chromosome-level genome in the family Cyperaceae.</title>
        <authorList>
            <person name="Qu G."/>
        </authorList>
    </citation>
    <scope>NUCLEOTIDE SEQUENCE</scope>
    <source>
        <strain evidence="7">C.B.Clarke</strain>
        <tissue evidence="7">Leaf</tissue>
    </source>
</reference>
<comment type="caution">
    <text evidence="7">The sequence shown here is derived from an EMBL/GenBank/DDBJ whole genome shotgun (WGS) entry which is preliminary data.</text>
</comment>
<evidence type="ECO:0000256" key="1">
    <source>
        <dbReference type="ARBA" id="ARBA00004141"/>
    </source>
</evidence>
<dbReference type="AlphaFoldDB" id="A0A833QI43"/>
<feature type="domain" description="SLC26A/SulP transporter" evidence="6">
    <location>
        <begin position="80"/>
        <end position="142"/>
    </location>
</feature>
<dbReference type="Proteomes" id="UP000623129">
    <property type="component" value="Unassembled WGS sequence"/>
</dbReference>
<dbReference type="EMBL" id="SWLB01000026">
    <property type="protein sequence ID" value="KAF3321787.1"/>
    <property type="molecule type" value="Genomic_DNA"/>
</dbReference>
<dbReference type="OrthoDB" id="288203at2759"/>
<proteinExistence type="predicted"/>
<gene>
    <name evidence="7" type="ORF">FCM35_KLT14003</name>
</gene>
<evidence type="ECO:0000259" key="6">
    <source>
        <dbReference type="Pfam" id="PF00916"/>
    </source>
</evidence>
<evidence type="ECO:0000313" key="8">
    <source>
        <dbReference type="Proteomes" id="UP000623129"/>
    </source>
</evidence>
<name>A0A833QI43_9POAL</name>
<organism evidence="7 8">
    <name type="scientific">Carex littledalei</name>
    <dbReference type="NCBI Taxonomy" id="544730"/>
    <lineage>
        <taxon>Eukaryota</taxon>
        <taxon>Viridiplantae</taxon>
        <taxon>Streptophyta</taxon>
        <taxon>Embryophyta</taxon>
        <taxon>Tracheophyta</taxon>
        <taxon>Spermatophyta</taxon>
        <taxon>Magnoliopsida</taxon>
        <taxon>Liliopsida</taxon>
        <taxon>Poales</taxon>
        <taxon>Cyperaceae</taxon>
        <taxon>Cyperoideae</taxon>
        <taxon>Cariceae</taxon>
        <taxon>Carex</taxon>
        <taxon>Carex subgen. Euthyceras</taxon>
    </lineage>
</organism>
<evidence type="ECO:0000256" key="2">
    <source>
        <dbReference type="ARBA" id="ARBA00022692"/>
    </source>
</evidence>
<keyword evidence="4 5" id="KW-0472">Membrane</keyword>
<evidence type="ECO:0000313" key="7">
    <source>
        <dbReference type="EMBL" id="KAF3321787.1"/>
    </source>
</evidence>
<evidence type="ECO:0000256" key="4">
    <source>
        <dbReference type="ARBA" id="ARBA00023136"/>
    </source>
</evidence>